<proteinExistence type="predicted"/>
<dbReference type="Gene3D" id="3.10.450.50">
    <property type="match status" value="1"/>
</dbReference>
<evidence type="ECO:0000256" key="1">
    <source>
        <dbReference type="SAM" id="Phobius"/>
    </source>
</evidence>
<evidence type="ECO:0000313" key="3">
    <source>
        <dbReference type="Proteomes" id="UP000325161"/>
    </source>
</evidence>
<name>A0A5C0AR83_9BURK</name>
<keyword evidence="1" id="KW-0472">Membrane</keyword>
<feature type="transmembrane region" description="Helical" evidence="1">
    <location>
        <begin position="12"/>
        <end position="37"/>
    </location>
</feature>
<protein>
    <submittedName>
        <fullName evidence="2">SEC-C domain-containing protein</fullName>
    </submittedName>
</protein>
<dbReference type="Proteomes" id="UP000325161">
    <property type="component" value="Chromosome"/>
</dbReference>
<dbReference type="EMBL" id="CP043046">
    <property type="protein sequence ID" value="QEI04405.1"/>
    <property type="molecule type" value="Genomic_DNA"/>
</dbReference>
<evidence type="ECO:0000313" key="2">
    <source>
        <dbReference type="EMBL" id="QEI04405.1"/>
    </source>
</evidence>
<accession>A0A5C0AR83</accession>
<dbReference type="OrthoDB" id="570299at2"/>
<dbReference type="AlphaFoldDB" id="A0A5C0AR83"/>
<keyword evidence="3" id="KW-1185">Reference proteome</keyword>
<reference evidence="2 3" key="1">
    <citation type="submission" date="2019-08" db="EMBL/GenBank/DDBJ databases">
        <title>Amphibian skin-associated Pigmentiphaga: genome sequence and occurrence across geography and hosts.</title>
        <authorList>
            <person name="Bletz M.C."/>
            <person name="Bunk B."/>
            <person name="Sproeer C."/>
            <person name="Biwer P."/>
            <person name="Reiter S."/>
            <person name="Rabemananjara F.C.E."/>
            <person name="Schulz S."/>
            <person name="Overmann J."/>
            <person name="Vences M."/>
        </authorList>
    </citation>
    <scope>NUCLEOTIDE SEQUENCE [LARGE SCALE GENOMIC DNA]</scope>
    <source>
        <strain evidence="2 3">Mada1488</strain>
    </source>
</reference>
<dbReference type="SUPFAM" id="SSF103642">
    <property type="entry name" value="Sec-C motif"/>
    <property type="match status" value="1"/>
</dbReference>
<dbReference type="Pfam" id="PF02810">
    <property type="entry name" value="SEC-C"/>
    <property type="match status" value="1"/>
</dbReference>
<keyword evidence="1" id="KW-0812">Transmembrane</keyword>
<dbReference type="RefSeq" id="WP_148811668.1">
    <property type="nucleotide sequence ID" value="NZ_CP043046.1"/>
</dbReference>
<gene>
    <name evidence="2" type="ORF">FXN63_00035</name>
</gene>
<sequence length="444" mass="49200">MPNRRGDAYIPWRYFNGVLAFAAVENLVALNIIYINWIPKMGRQKLSATDKVAATASAIISTTPLTCNEFIKSEIMTARTTKIGRNQLCPCGSKKKYKRCHGGINATPTLKPGQIDAQIKKSAKKPKFLAPEGLLHQCSGNPIASHTVSRSGSLGEIAKNGHVYSNAFSIKRLDEMGGRLVPKLTGWKDASTFPGFCSLHDKQLFAALEDEAFSGSQQQCFLLSYRSIVWELYAKQRSDQNSQLRAALTKSQNKQLREFIGQFNYINELGFRDIRSHKKSYDETLTNERWNDCHGLLVEFDQIFPIQCSAAWSPIEDINGITLQEMDDTPRLPQSTALVSFAADGKSYFLLAWLEYSAQVSAKLANSISNLPQSDVPSVIAALLLLTSENCHFSPEWYDALTDIGKDWVHNLAHPAGFKPTATAAAAHGSHHIGKVGVTRMLNF</sequence>
<keyword evidence="1" id="KW-1133">Transmembrane helix</keyword>
<organism evidence="2 3">
    <name type="scientific">Pigmentiphaga aceris</name>
    <dbReference type="NCBI Taxonomy" id="1940612"/>
    <lineage>
        <taxon>Bacteria</taxon>
        <taxon>Pseudomonadati</taxon>
        <taxon>Pseudomonadota</taxon>
        <taxon>Betaproteobacteria</taxon>
        <taxon>Burkholderiales</taxon>
        <taxon>Alcaligenaceae</taxon>
        <taxon>Pigmentiphaga</taxon>
    </lineage>
</organism>
<dbReference type="InterPro" id="IPR004027">
    <property type="entry name" value="SEC_C_motif"/>
</dbReference>
<dbReference type="KEGG" id="pacr:FXN63_00035"/>